<dbReference type="Proteomes" id="UP000603728">
    <property type="component" value="Unassembled WGS sequence"/>
</dbReference>
<dbReference type="Gene3D" id="2.60.40.1180">
    <property type="entry name" value="Golgi alpha-mannosidase II"/>
    <property type="match status" value="1"/>
</dbReference>
<comment type="similarity">
    <text evidence="2 7">Belongs to the glycosyl hydrolase 13 family.</text>
</comment>
<dbReference type="InterPro" id="IPR006046">
    <property type="entry name" value="Alpha_amylase"/>
</dbReference>
<dbReference type="EMBL" id="JAERSF010000001">
    <property type="protein sequence ID" value="MBL0735292.1"/>
    <property type="molecule type" value="Genomic_DNA"/>
</dbReference>
<keyword evidence="11" id="KW-1185">Reference proteome</keyword>
<dbReference type="InterPro" id="IPR013776">
    <property type="entry name" value="A-amylase_thermo"/>
</dbReference>
<reference evidence="10 11" key="1">
    <citation type="submission" date="2021-01" db="EMBL/GenBank/DDBJ databases">
        <title>Genome seq and assembly of Flavobacterium sp. GN10.</title>
        <authorList>
            <person name="Chhetri G."/>
        </authorList>
    </citation>
    <scope>NUCLEOTIDE SEQUENCE [LARGE SCALE GENOMIC DNA]</scope>
    <source>
        <strain evidence="10 11">GN10</strain>
    </source>
</reference>
<evidence type="ECO:0000256" key="7">
    <source>
        <dbReference type="RuleBase" id="RU003615"/>
    </source>
</evidence>
<evidence type="ECO:0000256" key="4">
    <source>
        <dbReference type="ARBA" id="ARBA00022801"/>
    </source>
</evidence>
<evidence type="ECO:0000256" key="5">
    <source>
        <dbReference type="ARBA" id="ARBA00023277"/>
    </source>
</evidence>
<evidence type="ECO:0000256" key="8">
    <source>
        <dbReference type="SAM" id="SignalP"/>
    </source>
</evidence>
<dbReference type="InterPro" id="IPR017853">
    <property type="entry name" value="GH"/>
</dbReference>
<feature type="domain" description="Glycosyl hydrolase family 13 catalytic" evidence="9">
    <location>
        <begin position="71"/>
        <end position="387"/>
    </location>
</feature>
<evidence type="ECO:0000256" key="2">
    <source>
        <dbReference type="ARBA" id="ARBA00008061"/>
    </source>
</evidence>
<dbReference type="Pfam" id="PF09154">
    <property type="entry name" value="Alpha-amy_C_pro"/>
    <property type="match status" value="1"/>
</dbReference>
<protein>
    <submittedName>
        <fullName evidence="10">Alpha-amylase</fullName>
        <ecNumber evidence="10">3.2.1.1</ecNumber>
    </submittedName>
</protein>
<dbReference type="EC" id="3.2.1.1" evidence="10"/>
<dbReference type="InterPro" id="IPR006047">
    <property type="entry name" value="GH13_cat_dom"/>
</dbReference>
<dbReference type="SUPFAM" id="SSF51445">
    <property type="entry name" value="(Trans)glycosidases"/>
    <property type="match status" value="1"/>
</dbReference>
<feature type="signal peptide" evidence="8">
    <location>
        <begin position="1"/>
        <end position="18"/>
    </location>
</feature>
<proteinExistence type="inferred from homology"/>
<keyword evidence="6 10" id="KW-0326">Glycosidase</keyword>
<comment type="cofactor">
    <cofactor evidence="1">
        <name>Ca(2+)</name>
        <dbReference type="ChEBI" id="CHEBI:29108"/>
    </cofactor>
</comment>
<dbReference type="GO" id="GO:0004556">
    <property type="term" value="F:alpha-amylase activity"/>
    <property type="evidence" value="ECO:0007669"/>
    <property type="project" value="UniProtKB-EC"/>
</dbReference>
<keyword evidence="8" id="KW-0732">Signal</keyword>
<keyword evidence="4 10" id="KW-0378">Hydrolase</keyword>
<evidence type="ECO:0000259" key="9">
    <source>
        <dbReference type="SMART" id="SM00642"/>
    </source>
</evidence>
<dbReference type="RefSeq" id="WP_201998142.1">
    <property type="nucleotide sequence ID" value="NZ_JAERSF010000001.1"/>
</dbReference>
<dbReference type="PANTHER" id="PTHR43447">
    <property type="entry name" value="ALPHA-AMYLASE"/>
    <property type="match status" value="1"/>
</dbReference>
<organism evidence="10 11">
    <name type="scientific">Flavobacterium tagetis</name>
    <dbReference type="NCBI Taxonomy" id="2801336"/>
    <lineage>
        <taxon>Bacteria</taxon>
        <taxon>Pseudomonadati</taxon>
        <taxon>Bacteroidota</taxon>
        <taxon>Flavobacteriia</taxon>
        <taxon>Flavobacteriales</taxon>
        <taxon>Flavobacteriaceae</taxon>
        <taxon>Flavobacterium</taxon>
    </lineage>
</organism>
<dbReference type="PROSITE" id="PS51257">
    <property type="entry name" value="PROKAR_LIPOPROTEIN"/>
    <property type="match status" value="1"/>
</dbReference>
<dbReference type="CDD" id="cd11314">
    <property type="entry name" value="AmyAc_arch_bac_plant_AmyA"/>
    <property type="match status" value="1"/>
</dbReference>
<gene>
    <name evidence="10" type="ORF">JI750_00190</name>
</gene>
<feature type="chain" id="PRO_5046737683" evidence="8">
    <location>
        <begin position="19"/>
        <end position="480"/>
    </location>
</feature>
<dbReference type="Pfam" id="PF00128">
    <property type="entry name" value="Alpha-amylase"/>
    <property type="match status" value="1"/>
</dbReference>
<dbReference type="InterPro" id="IPR013780">
    <property type="entry name" value="Glyco_hydro_b"/>
</dbReference>
<dbReference type="InterPro" id="IPR015237">
    <property type="entry name" value="Alpha-amylase_C_pro"/>
</dbReference>
<dbReference type="SMART" id="SM00642">
    <property type="entry name" value="Aamy"/>
    <property type="match status" value="1"/>
</dbReference>
<evidence type="ECO:0000256" key="1">
    <source>
        <dbReference type="ARBA" id="ARBA00001913"/>
    </source>
</evidence>
<name>A0ABS1K997_9FLAO</name>
<evidence type="ECO:0000313" key="11">
    <source>
        <dbReference type="Proteomes" id="UP000603728"/>
    </source>
</evidence>
<evidence type="ECO:0000256" key="3">
    <source>
        <dbReference type="ARBA" id="ARBA00022723"/>
    </source>
</evidence>
<evidence type="ECO:0000256" key="6">
    <source>
        <dbReference type="ARBA" id="ARBA00023295"/>
    </source>
</evidence>
<sequence>MKKPILKLCLIMAFSALLYSCSENEINESDAKAESQKFKVIDVTHHDGKPFNTGVTSSSPTGKYVDNPGGGVMMQAFYWDVPSGGTWWNTVSSKVTAWGNAGIGSIWLPPASKAQNGAFSMGYDPTDYFDFGDYNQNGSIETRFGSKTELVNLITAAHNENIKVYADIVINHNSGGQSEANPFTGTNTWTNFTGVASGKFPRNYNDFYKNSYGNNDEGSFGGFPDLCHAAPNVQNWLWLRTDGVGKYYKNTMKFDGWRFDYVKGFGAWVVNSWNANVGGFSVGELWDSNVNVLNDWANAANSSVFDFACYYKMNDAFDGNNLALLNDDMMWKRNPYKAVTFVTNHDTDEIWSKMLAYSYILTHEGYPTIFYRDYEEWLDKNKLNNLIWIHNSKATGTTSILYSDNDEYVARRNGYNGNPGLVVYINNSDVWQERWIQTNWANTQIKDFTGNSSWYPTTQADKWVKIQCPPKGYSIWSINQ</sequence>
<keyword evidence="5" id="KW-0119">Carbohydrate metabolism</keyword>
<dbReference type="PIRSF" id="PIRSF001021">
    <property type="entry name" value="Alph-amls_thrmst"/>
    <property type="match status" value="1"/>
</dbReference>
<dbReference type="Gene3D" id="3.20.20.80">
    <property type="entry name" value="Glycosidases"/>
    <property type="match status" value="1"/>
</dbReference>
<keyword evidence="3" id="KW-0479">Metal-binding</keyword>
<comment type="caution">
    <text evidence="10">The sequence shown here is derived from an EMBL/GenBank/DDBJ whole genome shotgun (WGS) entry which is preliminary data.</text>
</comment>
<evidence type="ECO:0000313" key="10">
    <source>
        <dbReference type="EMBL" id="MBL0735292.1"/>
    </source>
</evidence>
<accession>A0ABS1K997</accession>
<dbReference type="PRINTS" id="PR00110">
    <property type="entry name" value="ALPHAAMYLASE"/>
</dbReference>
<dbReference type="NCBIfam" id="NF006970">
    <property type="entry name" value="PRK09441.1-3"/>
    <property type="match status" value="1"/>
</dbReference>